<dbReference type="EMBL" id="FOTF01000008">
    <property type="protein sequence ID" value="SFL11954.1"/>
    <property type="molecule type" value="Genomic_DNA"/>
</dbReference>
<sequence>MAVHSTLPAAGMRALCVVALISLPSILLPMQSQDGLQIVALVAIFAAIFTFVEYSVASPSFIEFRSAPPFNRLRFIALFTTVLVLSLIMRGFEAPSTLTRLMQLLGERIGGSLDFPFSPVRLMVLMMPEGTESRVLYLISITAGLAYLVSLLSIATFGVLLRFHHWPRRSGSFNVWVNLPMFDPTTGGDVVKRLNRDSQINLILGFLLPFVFPALGKAVSLLFTPIVVNDPQTLIWMVAAWAFLPASLLMRGIALSRVAQMIHVQRKREYARAAAEGLLPV</sequence>
<keyword evidence="1" id="KW-0812">Transmembrane</keyword>
<feature type="transmembrane region" description="Helical" evidence="1">
    <location>
        <begin position="12"/>
        <end position="30"/>
    </location>
</feature>
<evidence type="ECO:0000313" key="3">
    <source>
        <dbReference type="Proteomes" id="UP000199550"/>
    </source>
</evidence>
<dbReference type="STRING" id="195913.SAMN04488004_10856"/>
<feature type="transmembrane region" description="Helical" evidence="1">
    <location>
        <begin position="135"/>
        <end position="161"/>
    </location>
</feature>
<feature type="transmembrane region" description="Helical" evidence="1">
    <location>
        <begin position="202"/>
        <end position="228"/>
    </location>
</feature>
<protein>
    <submittedName>
        <fullName evidence="2">Uncharacterized protein</fullName>
    </submittedName>
</protein>
<organism evidence="2 3">
    <name type="scientific">Loktanella salsilacus</name>
    <dbReference type="NCBI Taxonomy" id="195913"/>
    <lineage>
        <taxon>Bacteria</taxon>
        <taxon>Pseudomonadati</taxon>
        <taxon>Pseudomonadota</taxon>
        <taxon>Alphaproteobacteria</taxon>
        <taxon>Rhodobacterales</taxon>
        <taxon>Roseobacteraceae</taxon>
        <taxon>Loktanella</taxon>
    </lineage>
</organism>
<evidence type="ECO:0000256" key="1">
    <source>
        <dbReference type="SAM" id="Phobius"/>
    </source>
</evidence>
<feature type="transmembrane region" description="Helical" evidence="1">
    <location>
        <begin position="36"/>
        <end position="54"/>
    </location>
</feature>
<keyword evidence="1" id="KW-1133">Transmembrane helix</keyword>
<reference evidence="2 3" key="1">
    <citation type="submission" date="2016-10" db="EMBL/GenBank/DDBJ databases">
        <authorList>
            <person name="de Groot N.N."/>
        </authorList>
    </citation>
    <scope>NUCLEOTIDE SEQUENCE [LARGE SCALE GENOMIC DNA]</scope>
    <source>
        <strain evidence="2 3">DSM 16199</strain>
    </source>
</reference>
<keyword evidence="3" id="KW-1185">Reference proteome</keyword>
<name>A0A1I4F214_9RHOB</name>
<keyword evidence="1" id="KW-0472">Membrane</keyword>
<dbReference type="Proteomes" id="UP000199550">
    <property type="component" value="Unassembled WGS sequence"/>
</dbReference>
<evidence type="ECO:0000313" key="2">
    <source>
        <dbReference type="EMBL" id="SFL11954.1"/>
    </source>
</evidence>
<dbReference type="OrthoDB" id="7738422at2"/>
<proteinExistence type="predicted"/>
<feature type="transmembrane region" description="Helical" evidence="1">
    <location>
        <begin position="234"/>
        <end position="258"/>
    </location>
</feature>
<dbReference type="AlphaFoldDB" id="A0A1I4F214"/>
<feature type="transmembrane region" description="Helical" evidence="1">
    <location>
        <begin position="75"/>
        <end position="92"/>
    </location>
</feature>
<gene>
    <name evidence="2" type="ORF">SAMN04488004_10856</name>
</gene>
<accession>A0A1I4F214</accession>